<dbReference type="Proteomes" id="UP000675881">
    <property type="component" value="Chromosome 1"/>
</dbReference>
<dbReference type="PANTHER" id="PTHR45865">
    <property type="entry name" value="E3 UBIQUITIN-PROTEIN LIGASE SHPRH FAMILY MEMBER"/>
    <property type="match status" value="1"/>
</dbReference>
<reference evidence="3" key="1">
    <citation type="submission" date="2021-02" db="EMBL/GenBank/DDBJ databases">
        <authorList>
            <person name="Bekaert M."/>
        </authorList>
    </citation>
    <scope>NUCLEOTIDE SEQUENCE</scope>
    <source>
        <strain evidence="3">IoA-00</strain>
    </source>
</reference>
<evidence type="ECO:0000259" key="2">
    <source>
        <dbReference type="Pfam" id="PF21325"/>
    </source>
</evidence>
<feature type="domain" description="SNF2 N-terminal" evidence="1">
    <location>
        <begin position="8"/>
        <end position="74"/>
    </location>
</feature>
<evidence type="ECO:0000313" key="3">
    <source>
        <dbReference type="EMBL" id="CAF2765421.1"/>
    </source>
</evidence>
<sequence length="208" mass="24242">MIEGSTITRTAQMALRLSSVNKWCVTGTPIVNDLFGLFLFLDYDPYSVNFWWKTLVYTPFCRGDIKILENLLGLFFTPIEEHFYRRQHVDSSKEIVARIRRLQNHNLKLSELDRNTIGTILRPMLKLRQSCCHPQVNTVECEESHRAHISSLNGLAGLHIINEEWKKAVEVYREVLRLVVEYEEKNQNGYSSVASHINKFIRDSRCKA</sequence>
<dbReference type="GO" id="GO:0005634">
    <property type="term" value="C:nucleus"/>
    <property type="evidence" value="ECO:0007669"/>
    <property type="project" value="TreeGrafter"/>
</dbReference>
<keyword evidence="3" id="KW-0808">Transferase</keyword>
<keyword evidence="4" id="KW-1185">Reference proteome</keyword>
<dbReference type="GO" id="GO:0061630">
    <property type="term" value="F:ubiquitin protein ligase activity"/>
    <property type="evidence" value="ECO:0007669"/>
    <property type="project" value="UniProtKB-EC"/>
</dbReference>
<dbReference type="PANTHER" id="PTHR45865:SF1">
    <property type="entry name" value="E3 UBIQUITIN-PROTEIN LIGASE SHPRH"/>
    <property type="match status" value="1"/>
</dbReference>
<dbReference type="GO" id="GO:0006974">
    <property type="term" value="P:DNA damage response"/>
    <property type="evidence" value="ECO:0007669"/>
    <property type="project" value="TreeGrafter"/>
</dbReference>
<protein>
    <submittedName>
        <fullName evidence="3">SHPRH</fullName>
        <ecNumber evidence="3">2.3.2.27</ecNumber>
        <ecNumber evidence="3">3.6.4.-</ecNumber>
    </submittedName>
</protein>
<gene>
    <name evidence="3" type="ORF">LSAA_1585</name>
</gene>
<proteinExistence type="predicted"/>
<name>A0A7R8CBX8_LEPSM</name>
<dbReference type="AlphaFoldDB" id="A0A7R8CBX8"/>
<organism evidence="3 4">
    <name type="scientific">Lepeophtheirus salmonis</name>
    <name type="common">Salmon louse</name>
    <name type="synonym">Caligus salmonis</name>
    <dbReference type="NCBI Taxonomy" id="72036"/>
    <lineage>
        <taxon>Eukaryota</taxon>
        <taxon>Metazoa</taxon>
        <taxon>Ecdysozoa</taxon>
        <taxon>Arthropoda</taxon>
        <taxon>Crustacea</taxon>
        <taxon>Multicrustacea</taxon>
        <taxon>Hexanauplia</taxon>
        <taxon>Copepoda</taxon>
        <taxon>Siphonostomatoida</taxon>
        <taxon>Caligidae</taxon>
        <taxon>Lepeophtheirus</taxon>
    </lineage>
</organism>
<feature type="domain" description="E3 ubiquitin-protein ligase SHPRH first helical" evidence="2">
    <location>
        <begin position="138"/>
        <end position="185"/>
    </location>
</feature>
<dbReference type="EC" id="3.6.4.-" evidence="3"/>
<dbReference type="GO" id="GO:0000209">
    <property type="term" value="P:protein polyubiquitination"/>
    <property type="evidence" value="ECO:0007669"/>
    <property type="project" value="TreeGrafter"/>
</dbReference>
<keyword evidence="3" id="KW-0012">Acyltransferase</keyword>
<dbReference type="GO" id="GO:0005524">
    <property type="term" value="F:ATP binding"/>
    <property type="evidence" value="ECO:0007669"/>
    <property type="project" value="InterPro"/>
</dbReference>
<evidence type="ECO:0000259" key="1">
    <source>
        <dbReference type="Pfam" id="PF00176"/>
    </source>
</evidence>
<dbReference type="InterPro" id="IPR052583">
    <property type="entry name" value="ATP-helicase/E3_Ub-Ligase"/>
</dbReference>
<dbReference type="EC" id="2.3.2.27" evidence="3"/>
<dbReference type="Pfam" id="PF00176">
    <property type="entry name" value="SNF2-rel_dom"/>
    <property type="match status" value="1"/>
</dbReference>
<evidence type="ECO:0000313" key="4">
    <source>
        <dbReference type="Proteomes" id="UP000675881"/>
    </source>
</evidence>
<dbReference type="GO" id="GO:0016787">
    <property type="term" value="F:hydrolase activity"/>
    <property type="evidence" value="ECO:0007669"/>
    <property type="project" value="UniProtKB-KW"/>
</dbReference>
<dbReference type="InterPro" id="IPR000330">
    <property type="entry name" value="SNF2_N"/>
</dbReference>
<keyword evidence="3" id="KW-0378">Hydrolase</keyword>
<accession>A0A7R8CBX8</accession>
<dbReference type="EMBL" id="HG994580">
    <property type="protein sequence ID" value="CAF2765421.1"/>
    <property type="molecule type" value="Genomic_DNA"/>
</dbReference>
<dbReference type="Pfam" id="PF21325">
    <property type="entry name" value="SHPRH_helical-1st"/>
    <property type="match status" value="1"/>
</dbReference>
<dbReference type="InterPro" id="IPR048686">
    <property type="entry name" value="SHPRH_helical_1st"/>
</dbReference>
<dbReference type="OrthoDB" id="423559at2759"/>